<organism evidence="1 2">
    <name type="scientific">Macrostomum lignano</name>
    <dbReference type="NCBI Taxonomy" id="282301"/>
    <lineage>
        <taxon>Eukaryota</taxon>
        <taxon>Metazoa</taxon>
        <taxon>Spiralia</taxon>
        <taxon>Lophotrochozoa</taxon>
        <taxon>Platyhelminthes</taxon>
        <taxon>Rhabditophora</taxon>
        <taxon>Macrostomorpha</taxon>
        <taxon>Macrostomida</taxon>
        <taxon>Macrostomidae</taxon>
        <taxon>Macrostomum</taxon>
    </lineage>
</organism>
<evidence type="ECO:0000313" key="1">
    <source>
        <dbReference type="Proteomes" id="UP000095280"/>
    </source>
</evidence>
<dbReference type="Proteomes" id="UP000095280">
    <property type="component" value="Unplaced"/>
</dbReference>
<protein>
    <submittedName>
        <fullName evidence="2">WD_REPEATS_REGION domain-containing protein</fullName>
    </submittedName>
</protein>
<dbReference type="AlphaFoldDB" id="A0A1I8FE83"/>
<name>A0A1I8FE83_9PLAT</name>
<sequence>LLLQRKHRGCRRIEYAKSSAIVSGRSSSSSRQDQHCSAGLAGYRNQFLITPRTLTGACNSGSSTLASVASFGKLRVFTPPAGTAVDCEELPPEATMRTMQAGIDSEDDEGRTVQCWDAEDDKFYSSNGQTAQSAMLLSQLQPSHRATSLDAGINNCFV</sequence>
<dbReference type="WBParaSite" id="maker-unitig_29648-snap-gene-0.2-mRNA-1">
    <property type="protein sequence ID" value="maker-unitig_29648-snap-gene-0.2-mRNA-1"/>
    <property type="gene ID" value="maker-unitig_29648-snap-gene-0.2"/>
</dbReference>
<accession>A0A1I8FE83</accession>
<proteinExistence type="predicted"/>
<keyword evidence="1" id="KW-1185">Reference proteome</keyword>
<evidence type="ECO:0000313" key="2">
    <source>
        <dbReference type="WBParaSite" id="maker-unitig_29648-snap-gene-0.2-mRNA-1"/>
    </source>
</evidence>
<reference evidence="2" key="1">
    <citation type="submission" date="2016-11" db="UniProtKB">
        <authorList>
            <consortium name="WormBaseParasite"/>
        </authorList>
    </citation>
    <scope>IDENTIFICATION</scope>
</reference>